<reference evidence="2 3" key="1">
    <citation type="submission" date="2014-11" db="EMBL/GenBank/DDBJ databases">
        <title>Complete Genome Sequence of Pseudoalteromonas sp. Strain OCN003 Isolated from Kaneohe Bay, Oahu, Hawaii.</title>
        <authorList>
            <person name="Beurmann S."/>
            <person name="Videau P."/>
            <person name="Ushijima B."/>
            <person name="Smith A.M."/>
            <person name="Aeby G.S."/>
            <person name="Callahan S.M."/>
            <person name="Belcaid M."/>
        </authorList>
    </citation>
    <scope>NUCLEOTIDE SEQUENCE [LARGE SCALE GENOMIC DNA]</scope>
    <source>
        <strain evidence="2 3">OCN003</strain>
    </source>
</reference>
<keyword evidence="3" id="KW-1185">Reference proteome</keyword>
<dbReference type="HOGENOM" id="CLU_110723_0_1_6"/>
<feature type="transmembrane region" description="Helical" evidence="1">
    <location>
        <begin position="105"/>
        <end position="123"/>
    </location>
</feature>
<evidence type="ECO:0000313" key="3">
    <source>
        <dbReference type="Proteomes" id="UP000030341"/>
    </source>
</evidence>
<keyword evidence="1" id="KW-1133">Transmembrane helix</keyword>
<dbReference type="eggNOG" id="ENOG5032ZK4">
    <property type="taxonomic scope" value="Bacteria"/>
</dbReference>
<proteinExistence type="predicted"/>
<dbReference type="Proteomes" id="UP000030341">
    <property type="component" value="Chromosome 1"/>
</dbReference>
<dbReference type="STRING" id="1348114.OM33_04055"/>
<keyword evidence="1" id="KW-0812">Transmembrane</keyword>
<name>A0A0A7ED08_9GAMM</name>
<evidence type="ECO:0008006" key="4">
    <source>
        <dbReference type="Google" id="ProtNLM"/>
    </source>
</evidence>
<dbReference type="RefSeq" id="WP_038639056.1">
    <property type="nucleotide sequence ID" value="NZ_CP009888.1"/>
</dbReference>
<evidence type="ECO:0000256" key="1">
    <source>
        <dbReference type="SAM" id="Phobius"/>
    </source>
</evidence>
<dbReference type="EMBL" id="CP009888">
    <property type="protein sequence ID" value="AIY64413.1"/>
    <property type="molecule type" value="Genomic_DNA"/>
</dbReference>
<evidence type="ECO:0000313" key="2">
    <source>
        <dbReference type="EMBL" id="AIY64413.1"/>
    </source>
</evidence>
<feature type="transmembrane region" description="Helical" evidence="1">
    <location>
        <begin position="135"/>
        <end position="156"/>
    </location>
</feature>
<feature type="transmembrane region" description="Helical" evidence="1">
    <location>
        <begin position="78"/>
        <end position="99"/>
    </location>
</feature>
<organism evidence="2 3">
    <name type="scientific">Pseudoalteromonas piratica</name>
    <dbReference type="NCBI Taxonomy" id="1348114"/>
    <lineage>
        <taxon>Bacteria</taxon>
        <taxon>Pseudomonadati</taxon>
        <taxon>Pseudomonadota</taxon>
        <taxon>Gammaproteobacteria</taxon>
        <taxon>Alteromonadales</taxon>
        <taxon>Pseudoalteromonadaceae</taxon>
        <taxon>Pseudoalteromonas</taxon>
    </lineage>
</organism>
<protein>
    <recommendedName>
        <fullName evidence="4">DUF2878 domain-containing protein</fullName>
    </recommendedName>
</protein>
<gene>
    <name evidence="2" type="ORF">OM33_04055</name>
</gene>
<accession>A0A0A7ED08</accession>
<keyword evidence="1" id="KW-0472">Membrane</keyword>
<dbReference type="Pfam" id="PF11086">
    <property type="entry name" value="DUF2878"/>
    <property type="match status" value="1"/>
</dbReference>
<dbReference type="InterPro" id="IPR021306">
    <property type="entry name" value="DUF2878"/>
</dbReference>
<dbReference type="OrthoDB" id="6522758at2"/>
<dbReference type="KEGG" id="pseo:OM33_04055"/>
<feature type="transmembrane region" description="Helical" evidence="1">
    <location>
        <begin position="51"/>
        <end position="71"/>
    </location>
</feature>
<sequence>MTKKFWLTNLVLFQLAWFCCALLTANASWLTPLIVALHFLLSPTKRSDAKLLPFAFFGCVVDYILFQLNVINFAEQQFPIWLLCLWVMFVLSVNHSLKWLSNCKLWLISIIGAIGGALSYLGAIKFSAINTSLSLLSLFLVYALIWALLLPALIVFQGKFVELKQN</sequence>
<dbReference type="AlphaFoldDB" id="A0A0A7ED08"/>